<feature type="region of interest" description="Disordered" evidence="2">
    <location>
        <begin position="339"/>
        <end position="364"/>
    </location>
</feature>
<feature type="domain" description="C2H2-type" evidence="3">
    <location>
        <begin position="265"/>
        <end position="293"/>
    </location>
</feature>
<organism evidence="4 5">
    <name type="scientific">Phyllotreta striolata</name>
    <name type="common">Striped flea beetle</name>
    <name type="synonym">Crioceris striolata</name>
    <dbReference type="NCBI Taxonomy" id="444603"/>
    <lineage>
        <taxon>Eukaryota</taxon>
        <taxon>Metazoa</taxon>
        <taxon>Ecdysozoa</taxon>
        <taxon>Arthropoda</taxon>
        <taxon>Hexapoda</taxon>
        <taxon>Insecta</taxon>
        <taxon>Pterygota</taxon>
        <taxon>Neoptera</taxon>
        <taxon>Endopterygota</taxon>
        <taxon>Coleoptera</taxon>
        <taxon>Polyphaga</taxon>
        <taxon>Cucujiformia</taxon>
        <taxon>Chrysomeloidea</taxon>
        <taxon>Chrysomelidae</taxon>
        <taxon>Galerucinae</taxon>
        <taxon>Alticini</taxon>
        <taxon>Phyllotreta</taxon>
    </lineage>
</organism>
<proteinExistence type="predicted"/>
<dbReference type="PANTHER" id="PTHR21020:SF0">
    <property type="entry name" value="ZINC FINGER PROTEIN 800"/>
    <property type="match status" value="1"/>
</dbReference>
<keyword evidence="5" id="KW-1185">Reference proteome</keyword>
<dbReference type="InterPro" id="IPR013087">
    <property type="entry name" value="Znf_C2H2_type"/>
</dbReference>
<reference evidence="4" key="1">
    <citation type="submission" date="2022-01" db="EMBL/GenBank/DDBJ databases">
        <authorList>
            <person name="King R."/>
        </authorList>
    </citation>
    <scope>NUCLEOTIDE SEQUENCE</scope>
</reference>
<dbReference type="InterPro" id="IPR039149">
    <property type="entry name" value="ZNF800"/>
</dbReference>
<feature type="region of interest" description="Disordered" evidence="2">
    <location>
        <begin position="412"/>
        <end position="485"/>
    </location>
</feature>
<name>A0A9N9XN67_PHYSR</name>
<dbReference type="GO" id="GO:0008270">
    <property type="term" value="F:zinc ion binding"/>
    <property type="evidence" value="ECO:0007669"/>
    <property type="project" value="UniProtKB-KW"/>
</dbReference>
<keyword evidence="1" id="KW-0863">Zinc-finger</keyword>
<feature type="compositionally biased region" description="Basic and acidic residues" evidence="2">
    <location>
        <begin position="466"/>
        <end position="485"/>
    </location>
</feature>
<dbReference type="OrthoDB" id="10066279at2759"/>
<feature type="region of interest" description="Disordered" evidence="2">
    <location>
        <begin position="120"/>
        <end position="139"/>
    </location>
</feature>
<evidence type="ECO:0000256" key="2">
    <source>
        <dbReference type="SAM" id="MobiDB-lite"/>
    </source>
</evidence>
<evidence type="ECO:0000313" key="5">
    <source>
        <dbReference type="Proteomes" id="UP001153712"/>
    </source>
</evidence>
<feature type="compositionally biased region" description="Basic and acidic residues" evidence="2">
    <location>
        <begin position="412"/>
        <end position="424"/>
    </location>
</feature>
<dbReference type="PROSITE" id="PS50157">
    <property type="entry name" value="ZINC_FINGER_C2H2_2"/>
    <property type="match status" value="2"/>
</dbReference>
<gene>
    <name evidence="4" type="ORF">PHYEVI_LOCUS5560</name>
</gene>
<dbReference type="PROSITE" id="PS00028">
    <property type="entry name" value="ZINC_FINGER_C2H2_1"/>
    <property type="match status" value="2"/>
</dbReference>
<feature type="compositionally biased region" description="Basic residues" evidence="2">
    <location>
        <begin position="666"/>
        <end position="680"/>
    </location>
</feature>
<feature type="region of interest" description="Disordered" evidence="2">
    <location>
        <begin position="659"/>
        <end position="680"/>
    </location>
</feature>
<evidence type="ECO:0000256" key="1">
    <source>
        <dbReference type="PROSITE-ProRule" id="PRU00042"/>
    </source>
</evidence>
<protein>
    <recommendedName>
        <fullName evidence="3">C2H2-type domain-containing protein</fullName>
    </recommendedName>
</protein>
<feature type="compositionally biased region" description="Basic and acidic residues" evidence="2">
    <location>
        <begin position="339"/>
        <end position="357"/>
    </location>
</feature>
<accession>A0A9N9XN67</accession>
<feature type="compositionally biased region" description="Polar residues" evidence="2">
    <location>
        <begin position="125"/>
        <end position="134"/>
    </location>
</feature>
<dbReference type="PANTHER" id="PTHR21020">
    <property type="entry name" value="ZINC FINGER PROTEIN 800"/>
    <property type="match status" value="1"/>
</dbReference>
<dbReference type="AlphaFoldDB" id="A0A9N9XN67"/>
<keyword evidence="1" id="KW-0862">Zinc</keyword>
<dbReference type="Proteomes" id="UP001153712">
    <property type="component" value="Chromosome 2"/>
</dbReference>
<keyword evidence="1" id="KW-0479">Metal-binding</keyword>
<evidence type="ECO:0000259" key="3">
    <source>
        <dbReference type="PROSITE" id="PS50157"/>
    </source>
</evidence>
<dbReference type="EMBL" id="OU900095">
    <property type="protein sequence ID" value="CAG9859186.1"/>
    <property type="molecule type" value="Genomic_DNA"/>
</dbReference>
<dbReference type="SMART" id="SM00355">
    <property type="entry name" value="ZnF_C2H2"/>
    <property type="match status" value="6"/>
</dbReference>
<feature type="region of interest" description="Disordered" evidence="2">
    <location>
        <begin position="981"/>
        <end position="1014"/>
    </location>
</feature>
<sequence>MKQSKKTKRPLQTSLGKAPCQNDKEEIDVSHVRKPIETSIYGIQQVLLLLETATDEVKSYINYECDIMYECRICRSIFRSLANFILHKRNYCKEKFKPYMNDGRDGSSLKVLHLPKPFEERKIDSNSTPESSGLGNEEQVSKLNKLNPVIEKLKEKQEIIQLTQELLTADLSKQAPKDTEETSTVLENDLLLEKIASNNAAVFQTVLRSMPQGENSKPQLMKKEVMEIHGILDTNEAVLGPDGKVCNFQTNKLRSSNPHIPKNSIVCSECNIKFSTKKTLAYHLKKKHNNTRLVHICPDCKDSFSSAWCVYRHLYKVHRKTVAQVKKLREQIHNGVIRKDEDTSKKGEKKEATTLEKTDEENQWLNNIEGDNDLQMCGGCGRRFERKAALHSHAAMCSKRLAVCNNIKENNAKKKEEESKDNKSKAASSNKSDKSPDPVESLPKGASRRKPYLLRTYKQLPSEPEIACKEEPRDSPEKDVCEDKNEEIDRKSIACDKSVSKIEFIEVDPEENAFDACEVDGGSSNAGCDLGINSECSNNNEESFGRHFENYRSSVDDAMLKTFEEKTRELIQKGIFLSRQSQECHNSDELDLICEKLDNSIKIEEIDELSNSSFNGSAKSCEQYKSPGKISIKSLDELRGFKNTNEKCLDEEISMPVLEPSVSPRGNRKSSRRLAKRKRTASLDCERTRKAIKRFNFDVLLDKEDLNFMAKASPYMDRVTLTCKSCKLQHSSLSKLLWHMSAHFSWFRFQCSRCSFVSFGKSECSSHAKQTHDIKNNEISSIVLPIPNWKTMLMSNEFKELQNADDFGGKLTDEVKPCCQDEDFLKNNNDNETTKNVMSTLFVDSEANSDSVSSNETTLFPISKTNGAVSIKNESIDITENEQENFQLEVPQEIYTLDVFEVVNIDESNSRLPVVKTEDTDFLEADSSTTVPETAVKLECEEFPNNSTNGRPTRNRMRSIKTLQNDFFYDLDRVTKQSETVSKTNGPLKKKKHCSSTTNVSHRKSKEMRVYAKK</sequence>
<dbReference type="Gene3D" id="3.30.160.60">
    <property type="entry name" value="Classic Zinc Finger"/>
    <property type="match status" value="1"/>
</dbReference>
<feature type="domain" description="C2H2-type" evidence="3">
    <location>
        <begin position="69"/>
        <end position="96"/>
    </location>
</feature>
<evidence type="ECO:0000313" key="4">
    <source>
        <dbReference type="EMBL" id="CAG9859186.1"/>
    </source>
</evidence>